<feature type="transmembrane region" description="Helical" evidence="15">
    <location>
        <begin position="401"/>
        <end position="419"/>
    </location>
</feature>
<dbReference type="OrthoDB" id="9984778at2759"/>
<evidence type="ECO:0000256" key="13">
    <source>
        <dbReference type="ARBA" id="ARBA00023136"/>
    </source>
</evidence>
<comment type="subcellular location">
    <subcellularLocation>
        <location evidence="2">Endomembrane system</location>
        <topology evidence="2">Multi-pass membrane protein</topology>
    </subcellularLocation>
</comment>
<keyword evidence="9 14" id="KW-0863">Zinc-finger</keyword>
<dbReference type="PANTHER" id="PTHR22763:SF162">
    <property type="entry name" value="TRANSMEMBRANE E3 UBIQUITIN-PROTEIN LIGASE 1"/>
    <property type="match status" value="1"/>
</dbReference>
<evidence type="ECO:0000256" key="6">
    <source>
        <dbReference type="ARBA" id="ARBA00022692"/>
    </source>
</evidence>
<keyword evidence="6 15" id="KW-0812">Transmembrane</keyword>
<dbReference type="SMART" id="SM00184">
    <property type="entry name" value="RING"/>
    <property type="match status" value="1"/>
</dbReference>
<name>A0A0X8HVI6_9SACH</name>
<evidence type="ECO:0000256" key="9">
    <source>
        <dbReference type="ARBA" id="ARBA00022771"/>
    </source>
</evidence>
<evidence type="ECO:0000256" key="1">
    <source>
        <dbReference type="ARBA" id="ARBA00000900"/>
    </source>
</evidence>
<keyword evidence="7" id="KW-0479">Metal-binding</keyword>
<evidence type="ECO:0000256" key="10">
    <source>
        <dbReference type="ARBA" id="ARBA00022786"/>
    </source>
</evidence>
<evidence type="ECO:0000256" key="5">
    <source>
        <dbReference type="ARBA" id="ARBA00022679"/>
    </source>
</evidence>
<dbReference type="UniPathway" id="UPA00143"/>
<accession>A0A0X8HVI6</accession>
<dbReference type="Pfam" id="PF12678">
    <property type="entry name" value="zf-rbx1"/>
    <property type="match status" value="1"/>
</dbReference>
<keyword evidence="11" id="KW-0862">Zinc</keyword>
<protein>
    <recommendedName>
        <fullName evidence="4">RING-type E3 ubiquitin transferase</fullName>
        <ecNumber evidence="4">2.3.2.27</ecNumber>
    </recommendedName>
</protein>
<dbReference type="Pfam" id="PF11145">
    <property type="entry name" value="DUF2921"/>
    <property type="match status" value="1"/>
</dbReference>
<dbReference type="EMBL" id="CP014247">
    <property type="protein sequence ID" value="AMD22264.1"/>
    <property type="molecule type" value="Genomic_DNA"/>
</dbReference>
<dbReference type="InterPro" id="IPR050731">
    <property type="entry name" value="HRD1_E3_ubiq-ligases"/>
</dbReference>
<feature type="transmembrane region" description="Helical" evidence="15">
    <location>
        <begin position="431"/>
        <end position="454"/>
    </location>
</feature>
<dbReference type="InterPro" id="IPR001841">
    <property type="entry name" value="Znf_RING"/>
</dbReference>
<evidence type="ECO:0000256" key="15">
    <source>
        <dbReference type="SAM" id="Phobius"/>
    </source>
</evidence>
<dbReference type="EC" id="2.3.2.27" evidence="4"/>
<evidence type="ECO:0000256" key="8">
    <source>
        <dbReference type="ARBA" id="ARBA00022729"/>
    </source>
</evidence>
<keyword evidence="12 15" id="KW-1133">Transmembrane helix</keyword>
<dbReference type="GO" id="GO:0016567">
    <property type="term" value="P:protein ubiquitination"/>
    <property type="evidence" value="ECO:0007669"/>
    <property type="project" value="UniProtKB-UniPathway"/>
</dbReference>
<evidence type="ECO:0000256" key="7">
    <source>
        <dbReference type="ARBA" id="ARBA00022723"/>
    </source>
</evidence>
<keyword evidence="10" id="KW-0833">Ubl conjugation pathway</keyword>
<dbReference type="AlphaFoldDB" id="A0A0X8HVI6"/>
<dbReference type="PROSITE" id="PS50089">
    <property type="entry name" value="ZF_RING_2"/>
    <property type="match status" value="1"/>
</dbReference>
<evidence type="ECO:0000256" key="11">
    <source>
        <dbReference type="ARBA" id="ARBA00022833"/>
    </source>
</evidence>
<dbReference type="Proteomes" id="UP000243052">
    <property type="component" value="Chromosome vii"/>
</dbReference>
<comment type="catalytic activity">
    <reaction evidence="1">
        <text>S-ubiquitinyl-[E2 ubiquitin-conjugating enzyme]-L-cysteine + [acceptor protein]-L-lysine = [E2 ubiquitin-conjugating enzyme]-L-cysteine + N(6)-ubiquitinyl-[acceptor protein]-L-lysine.</text>
        <dbReference type="EC" id="2.3.2.27"/>
    </reaction>
</comment>
<dbReference type="GO" id="GO:0008270">
    <property type="term" value="F:zinc ion binding"/>
    <property type="evidence" value="ECO:0007669"/>
    <property type="project" value="UniProtKB-KW"/>
</dbReference>
<feature type="transmembrane region" description="Helical" evidence="15">
    <location>
        <begin position="526"/>
        <end position="548"/>
    </location>
</feature>
<dbReference type="Gene3D" id="3.30.40.10">
    <property type="entry name" value="Zinc/RING finger domain, C3HC4 (zinc finger)"/>
    <property type="match status" value="1"/>
</dbReference>
<dbReference type="RefSeq" id="XP_017989260.1">
    <property type="nucleotide sequence ID" value="XM_018133577.1"/>
</dbReference>
<feature type="transmembrane region" description="Helical" evidence="15">
    <location>
        <begin position="460"/>
        <end position="478"/>
    </location>
</feature>
<dbReference type="GO" id="GO:0043161">
    <property type="term" value="P:proteasome-mediated ubiquitin-dependent protein catabolic process"/>
    <property type="evidence" value="ECO:0007669"/>
    <property type="project" value="TreeGrafter"/>
</dbReference>
<dbReference type="FunFam" id="3.30.40.10:FF:000626">
    <property type="entry name" value="Transmembrane ubiquitin ligase 1"/>
    <property type="match status" value="1"/>
</dbReference>
<dbReference type="PANTHER" id="PTHR22763">
    <property type="entry name" value="RING ZINC FINGER PROTEIN"/>
    <property type="match status" value="1"/>
</dbReference>
<reference evidence="18 19" key="1">
    <citation type="submission" date="2016-01" db="EMBL/GenBank/DDBJ databases">
        <title>Genome sequence of the yeast Holleya sinecauda.</title>
        <authorList>
            <person name="Dietrich F.S."/>
        </authorList>
    </citation>
    <scope>NUCLEOTIDE SEQUENCE [LARGE SCALE GENOMIC DNA]</scope>
    <source>
        <strain evidence="18 19">ATCC 58844</strain>
    </source>
</reference>
<feature type="domain" description="RING-type" evidence="17">
    <location>
        <begin position="697"/>
        <end position="750"/>
    </location>
</feature>
<evidence type="ECO:0000259" key="17">
    <source>
        <dbReference type="PROSITE" id="PS50089"/>
    </source>
</evidence>
<dbReference type="InterPro" id="IPR021319">
    <property type="entry name" value="DUF2921"/>
</dbReference>
<keyword evidence="13 15" id="KW-0472">Membrane</keyword>
<dbReference type="InterPro" id="IPR013083">
    <property type="entry name" value="Znf_RING/FYVE/PHD"/>
</dbReference>
<gene>
    <name evidence="18" type="ORF">AW171_hschr74290</name>
</gene>
<dbReference type="GO" id="GO:0012505">
    <property type="term" value="C:endomembrane system"/>
    <property type="evidence" value="ECO:0007669"/>
    <property type="project" value="UniProtKB-SubCell"/>
</dbReference>
<dbReference type="GO" id="GO:0044695">
    <property type="term" value="C:Dsc E3 ubiquitin ligase complex"/>
    <property type="evidence" value="ECO:0007669"/>
    <property type="project" value="TreeGrafter"/>
</dbReference>
<evidence type="ECO:0000313" key="18">
    <source>
        <dbReference type="EMBL" id="AMD22264.1"/>
    </source>
</evidence>
<evidence type="ECO:0000256" key="2">
    <source>
        <dbReference type="ARBA" id="ARBA00004127"/>
    </source>
</evidence>
<evidence type="ECO:0000256" key="4">
    <source>
        <dbReference type="ARBA" id="ARBA00012483"/>
    </source>
</evidence>
<feature type="transmembrane region" description="Helical" evidence="15">
    <location>
        <begin position="602"/>
        <end position="623"/>
    </location>
</feature>
<sequence>MEIDGNTLIFVLVLLFIFFSNPGGDGVSSQYEYNQLQLLKSQFNYEYNVFHTMSSSSNFGNITGFRLSYADAKKDPSRDATYPVDGKLYDKWELNEHYMTLPDSVIEELRSNVWARDDVSMSFPPNITGSLHGHVKLMSNNAFTAIPMGIPNFYKAPKDFAQNNPLPGEYYLRSPEDMPKYGELHNVTFPTGKMDISFKHVDKASASWKKGAAKSRRFNTQEDKWKMLQLSLDFYDEAEREKHSIQARGIYDVQRGQILFMSQSAKFHSIFAFPHYMSIKGDEKRYGSLVQMIDEYWNASNYVETMTMDNLQDYFETANSKCEYIGYLQIKEWDKYTKDQIKMIDDELTWPIGRPVNMSDIPPIEISKGLLYSPDCGVQLSLDNVQGPRYEVQTRTIRKQLLVGCCLFAIQMYLFLLQMHHTNTPSYVNRICYWTIAMINLVDGLLAILYFLASTVLRELFLPLSVSSFACFILASIFETRYMISVYASQVNERGVSILTLLRGGGSDTRTPTTVIPDEAAISGMLYGRTVFTLLASMFIVISSLSWSKGIRTIFEYTCLIVLNSYWIPQIFRNAVKGNESRRARIRNTGQLNRNNNNMSPLLWKFIIGTTIIRMIPVVYVFTYPGNMFRHHSDPTFALILVIWSIVQVALLYSQDLFGARWFLPKHTIPEGYSYHKSMLSSDLLEHGSHENYSIDCAICMSEVAVYVEDIAETHKTNINEYMITPCTHVFHTECLENWMSYKLQCPVCRAPLPPL</sequence>
<keyword evidence="5" id="KW-0808">Transferase</keyword>
<evidence type="ECO:0000256" key="3">
    <source>
        <dbReference type="ARBA" id="ARBA00004906"/>
    </source>
</evidence>
<feature type="chain" id="PRO_5007066981" description="RING-type E3 ubiquitin transferase" evidence="16">
    <location>
        <begin position="27"/>
        <end position="756"/>
    </location>
</feature>
<evidence type="ECO:0000256" key="16">
    <source>
        <dbReference type="SAM" id="SignalP"/>
    </source>
</evidence>
<feature type="signal peptide" evidence="16">
    <location>
        <begin position="1"/>
        <end position="26"/>
    </location>
</feature>
<feature type="transmembrane region" description="Helical" evidence="15">
    <location>
        <begin position="635"/>
        <end position="653"/>
    </location>
</feature>
<evidence type="ECO:0000313" key="19">
    <source>
        <dbReference type="Proteomes" id="UP000243052"/>
    </source>
</evidence>
<proteinExistence type="predicted"/>
<dbReference type="SUPFAM" id="SSF57850">
    <property type="entry name" value="RING/U-box"/>
    <property type="match status" value="1"/>
</dbReference>
<dbReference type="STRING" id="45286.A0A0X8HVI6"/>
<organism evidence="18 19">
    <name type="scientific">Eremothecium sinecaudum</name>
    <dbReference type="NCBI Taxonomy" id="45286"/>
    <lineage>
        <taxon>Eukaryota</taxon>
        <taxon>Fungi</taxon>
        <taxon>Dikarya</taxon>
        <taxon>Ascomycota</taxon>
        <taxon>Saccharomycotina</taxon>
        <taxon>Saccharomycetes</taxon>
        <taxon>Saccharomycetales</taxon>
        <taxon>Saccharomycetaceae</taxon>
        <taxon>Eremothecium</taxon>
    </lineage>
</organism>
<keyword evidence="19" id="KW-1185">Reference proteome</keyword>
<dbReference type="GeneID" id="28725609"/>
<keyword evidence="8 16" id="KW-0732">Signal</keyword>
<comment type="pathway">
    <text evidence="3">Protein modification; protein ubiquitination.</text>
</comment>
<dbReference type="InterPro" id="IPR024766">
    <property type="entry name" value="Znf_RING_H2"/>
</dbReference>
<evidence type="ECO:0000256" key="12">
    <source>
        <dbReference type="ARBA" id="ARBA00022989"/>
    </source>
</evidence>
<evidence type="ECO:0000256" key="14">
    <source>
        <dbReference type="PROSITE-ProRule" id="PRU00175"/>
    </source>
</evidence>
<dbReference type="GO" id="GO:0061630">
    <property type="term" value="F:ubiquitin protein ligase activity"/>
    <property type="evidence" value="ECO:0007669"/>
    <property type="project" value="UniProtKB-EC"/>
</dbReference>